<dbReference type="RefSeq" id="WP_147192939.1">
    <property type="nucleotide sequence ID" value="NZ_CP042435.1"/>
</dbReference>
<dbReference type="OrthoDB" id="9808254at2"/>
<dbReference type="KEGG" id="pgin:FRZ67_23180"/>
<dbReference type="InterPro" id="IPR010634">
    <property type="entry name" value="DUF1223"/>
</dbReference>
<sequence length="256" mass="28253">MKKNNKFTGIVFLLFAAVACNMSVAKNKATNVLEPAGDRFAVLELFTSEGCSSCPAADAVLAKLSKEYKEKVLALEFHVDYWNRLGWTDSFSNATFSRRQEKYAVLFHLNSIYTPQVIINGRHEMVGSDETNIRSNILHELKDTATQIITLQSKMLNEKSIGVSYNVDTTSNALLNIALIQLHGETAVKGGENSGHILQHTNIVRDFKTVHVNEQSQGGISLDVPKGLSAKDCKVIAYLQDANDLHVKAVTESLLQ</sequence>
<dbReference type="Gene3D" id="3.40.30.10">
    <property type="entry name" value="Glutaredoxin"/>
    <property type="match status" value="1"/>
</dbReference>
<dbReference type="PANTHER" id="PTHR36057:SF1">
    <property type="entry name" value="LIPOPROTEIN LIPID ATTACHMENT SITE-LIKE PROTEIN, PUTATIVE (DUF1223)-RELATED"/>
    <property type="match status" value="1"/>
</dbReference>
<gene>
    <name evidence="2" type="ORF">FRZ67_23180</name>
</gene>
<dbReference type="PROSITE" id="PS51257">
    <property type="entry name" value="PROKAR_LIPOPROTEIN"/>
    <property type="match status" value="1"/>
</dbReference>
<name>A0A5B8VFZ2_9BACT</name>
<organism evidence="2 3">
    <name type="scientific">Panacibacter ginsenosidivorans</name>
    <dbReference type="NCBI Taxonomy" id="1813871"/>
    <lineage>
        <taxon>Bacteria</taxon>
        <taxon>Pseudomonadati</taxon>
        <taxon>Bacteroidota</taxon>
        <taxon>Chitinophagia</taxon>
        <taxon>Chitinophagales</taxon>
        <taxon>Chitinophagaceae</taxon>
        <taxon>Panacibacter</taxon>
    </lineage>
</organism>
<feature type="chain" id="PRO_5022733425" evidence="1">
    <location>
        <begin position="26"/>
        <end position="256"/>
    </location>
</feature>
<keyword evidence="1" id="KW-0732">Signal</keyword>
<dbReference type="Pfam" id="PF06764">
    <property type="entry name" value="DUF1223"/>
    <property type="match status" value="1"/>
</dbReference>
<proteinExistence type="predicted"/>
<evidence type="ECO:0000256" key="1">
    <source>
        <dbReference type="SAM" id="SignalP"/>
    </source>
</evidence>
<evidence type="ECO:0000313" key="2">
    <source>
        <dbReference type="EMBL" id="QEC70063.1"/>
    </source>
</evidence>
<dbReference type="EMBL" id="CP042435">
    <property type="protein sequence ID" value="QEC70063.1"/>
    <property type="molecule type" value="Genomic_DNA"/>
</dbReference>
<keyword evidence="3" id="KW-1185">Reference proteome</keyword>
<dbReference type="Proteomes" id="UP000321533">
    <property type="component" value="Chromosome"/>
</dbReference>
<feature type="signal peptide" evidence="1">
    <location>
        <begin position="1"/>
        <end position="25"/>
    </location>
</feature>
<dbReference type="AlphaFoldDB" id="A0A5B8VFZ2"/>
<accession>A0A5B8VFZ2</accession>
<protein>
    <submittedName>
        <fullName evidence="2">DUF1223 domain-containing protein</fullName>
    </submittedName>
</protein>
<evidence type="ECO:0000313" key="3">
    <source>
        <dbReference type="Proteomes" id="UP000321533"/>
    </source>
</evidence>
<dbReference type="SUPFAM" id="SSF52833">
    <property type="entry name" value="Thioredoxin-like"/>
    <property type="match status" value="1"/>
</dbReference>
<dbReference type="PANTHER" id="PTHR36057">
    <property type="match status" value="1"/>
</dbReference>
<reference evidence="2 3" key="1">
    <citation type="journal article" date="2016" name="Int. J. Syst. Evol. Microbiol.">
        <title>Panacibacter ginsenosidivorans gen. nov., sp. nov., with ginsenoside converting activity isolated from soil of a ginseng field.</title>
        <authorList>
            <person name="Siddiqi M.Z."/>
            <person name="Muhammad Shafi S."/>
            <person name="Choi K.D."/>
            <person name="Im W.T."/>
        </authorList>
    </citation>
    <scope>NUCLEOTIDE SEQUENCE [LARGE SCALE GENOMIC DNA]</scope>
    <source>
        <strain evidence="2 3">Gsoil1550</strain>
    </source>
</reference>
<dbReference type="InterPro" id="IPR036249">
    <property type="entry name" value="Thioredoxin-like_sf"/>
</dbReference>